<dbReference type="InterPro" id="IPR003439">
    <property type="entry name" value="ABC_transporter-like_ATP-bd"/>
</dbReference>
<keyword evidence="11" id="KW-1185">Reference proteome</keyword>
<keyword evidence="3" id="KW-1003">Cell membrane</keyword>
<evidence type="ECO:0000313" key="11">
    <source>
        <dbReference type="Proteomes" id="UP000323521"/>
    </source>
</evidence>
<evidence type="ECO:0000256" key="1">
    <source>
        <dbReference type="ARBA" id="ARBA00004202"/>
    </source>
</evidence>
<keyword evidence="7" id="KW-1278">Translocase</keyword>
<keyword evidence="6 10" id="KW-0067">ATP-binding</keyword>
<keyword evidence="8" id="KW-0472">Membrane</keyword>
<dbReference type="FunFam" id="3.40.50.300:FF:000127">
    <property type="entry name" value="Ribose import ATP-binding protein RbsA"/>
    <property type="match status" value="1"/>
</dbReference>
<dbReference type="AlphaFoldDB" id="A0A3G1KUZ4"/>
<comment type="subcellular location">
    <subcellularLocation>
        <location evidence="1">Cell membrane</location>
        <topology evidence="1">Peripheral membrane protein</topology>
    </subcellularLocation>
</comment>
<dbReference type="PANTHER" id="PTHR43790">
    <property type="entry name" value="CARBOHYDRATE TRANSPORT ATP-BINDING PROTEIN MG119-RELATED"/>
    <property type="match status" value="1"/>
</dbReference>
<protein>
    <submittedName>
        <fullName evidence="10">Heme ABC transporter ATP-binding protein</fullName>
    </submittedName>
</protein>
<feature type="domain" description="ABC transporter" evidence="9">
    <location>
        <begin position="7"/>
        <end position="241"/>
    </location>
</feature>
<dbReference type="InterPro" id="IPR017871">
    <property type="entry name" value="ABC_transporter-like_CS"/>
</dbReference>
<dbReference type="SMART" id="SM00382">
    <property type="entry name" value="AAA"/>
    <property type="match status" value="1"/>
</dbReference>
<evidence type="ECO:0000256" key="3">
    <source>
        <dbReference type="ARBA" id="ARBA00022475"/>
    </source>
</evidence>
<evidence type="ECO:0000256" key="2">
    <source>
        <dbReference type="ARBA" id="ARBA00022448"/>
    </source>
</evidence>
<keyword evidence="5" id="KW-0547">Nucleotide-binding</keyword>
<gene>
    <name evidence="10" type="ORF">DCMF_17200</name>
</gene>
<dbReference type="KEGG" id="fwa:DCMF_17200"/>
<accession>A0A3G1KUZ4</accession>
<dbReference type="Gene3D" id="3.40.50.300">
    <property type="entry name" value="P-loop containing nucleotide triphosphate hydrolases"/>
    <property type="match status" value="2"/>
</dbReference>
<organism evidence="10 11">
    <name type="scientific">Formimonas warabiya</name>
    <dbReference type="NCBI Taxonomy" id="1761012"/>
    <lineage>
        <taxon>Bacteria</taxon>
        <taxon>Bacillati</taxon>
        <taxon>Bacillota</taxon>
        <taxon>Clostridia</taxon>
        <taxon>Eubacteriales</taxon>
        <taxon>Peptococcaceae</taxon>
        <taxon>Candidatus Formimonas</taxon>
    </lineage>
</organism>
<dbReference type="SUPFAM" id="SSF52540">
    <property type="entry name" value="P-loop containing nucleoside triphosphate hydrolases"/>
    <property type="match status" value="2"/>
</dbReference>
<evidence type="ECO:0000256" key="7">
    <source>
        <dbReference type="ARBA" id="ARBA00022967"/>
    </source>
</evidence>
<reference evidence="10 11" key="1">
    <citation type="submission" date="2016-10" db="EMBL/GenBank/DDBJ databases">
        <title>Complete Genome Sequence of Peptococcaceae strain DCMF.</title>
        <authorList>
            <person name="Edwards R.J."/>
            <person name="Holland S.I."/>
            <person name="Deshpande N.P."/>
            <person name="Wong Y.K."/>
            <person name="Ertan H."/>
            <person name="Manefield M."/>
            <person name="Russell T.L."/>
            <person name="Lee M.J."/>
        </authorList>
    </citation>
    <scope>NUCLEOTIDE SEQUENCE [LARGE SCALE GENOMIC DNA]</scope>
    <source>
        <strain evidence="10 11">DCMF</strain>
    </source>
</reference>
<keyword evidence="2" id="KW-0813">Transport</keyword>
<dbReference type="RefSeq" id="WP_148135559.1">
    <property type="nucleotide sequence ID" value="NZ_CP017634.1"/>
</dbReference>
<evidence type="ECO:0000256" key="6">
    <source>
        <dbReference type="ARBA" id="ARBA00022840"/>
    </source>
</evidence>
<evidence type="ECO:0000256" key="8">
    <source>
        <dbReference type="ARBA" id="ARBA00023136"/>
    </source>
</evidence>
<dbReference type="OrthoDB" id="9771863at2"/>
<evidence type="ECO:0000313" key="10">
    <source>
        <dbReference type="EMBL" id="ATW26262.1"/>
    </source>
</evidence>
<dbReference type="CDD" id="cd03215">
    <property type="entry name" value="ABC_Carb_Monos_II"/>
    <property type="match status" value="1"/>
</dbReference>
<dbReference type="PROSITE" id="PS50893">
    <property type="entry name" value="ABC_TRANSPORTER_2"/>
    <property type="match status" value="2"/>
</dbReference>
<dbReference type="Proteomes" id="UP000323521">
    <property type="component" value="Chromosome"/>
</dbReference>
<dbReference type="InterPro" id="IPR050107">
    <property type="entry name" value="ABC_carbohydrate_import_ATPase"/>
</dbReference>
<evidence type="ECO:0000256" key="4">
    <source>
        <dbReference type="ARBA" id="ARBA00022737"/>
    </source>
</evidence>
<proteinExistence type="predicted"/>
<evidence type="ECO:0000259" key="9">
    <source>
        <dbReference type="PROSITE" id="PS50893"/>
    </source>
</evidence>
<dbReference type="CDD" id="cd03216">
    <property type="entry name" value="ABC_Carb_Monos_I"/>
    <property type="match status" value="1"/>
</dbReference>
<dbReference type="EMBL" id="CP017634">
    <property type="protein sequence ID" value="ATW26262.1"/>
    <property type="molecule type" value="Genomic_DNA"/>
</dbReference>
<dbReference type="InterPro" id="IPR027417">
    <property type="entry name" value="P-loop_NTPase"/>
</dbReference>
<dbReference type="PANTHER" id="PTHR43790:SF4">
    <property type="entry name" value="GUANOSINE IMPORT ATP-BINDING PROTEIN NUPO"/>
    <property type="match status" value="1"/>
</dbReference>
<name>A0A3G1KUZ4_FORW1</name>
<evidence type="ECO:0000256" key="5">
    <source>
        <dbReference type="ARBA" id="ARBA00022741"/>
    </source>
</evidence>
<keyword evidence="4" id="KW-0677">Repeat</keyword>
<dbReference type="PROSITE" id="PS00211">
    <property type="entry name" value="ABC_TRANSPORTER_1"/>
    <property type="match status" value="2"/>
</dbReference>
<dbReference type="GO" id="GO:0016887">
    <property type="term" value="F:ATP hydrolysis activity"/>
    <property type="evidence" value="ECO:0007669"/>
    <property type="project" value="InterPro"/>
</dbReference>
<dbReference type="GO" id="GO:0005524">
    <property type="term" value="F:ATP binding"/>
    <property type="evidence" value="ECO:0007669"/>
    <property type="project" value="UniProtKB-KW"/>
</dbReference>
<sequence length="509" mass="55627">MAHSVMIQMQNITKRFPGVTANEDVHLEIQAGEIHALLGENGAGKSTLMNILTGLYKADEGQIFIKDTPVHFKSPKDAIASGIGMVHQHFRLVGSLSVAENVILGLKEQSFWLNKAKIYQSIKEISAKYGLAVDPRAKVWQLSVGEQQRVEIVKILYRGSDILILDEPTAVLTPQESQDLFSTLRRMADTGKAVIVITHKMQEVMEMADRVTVLRGGKSIATLEKGRTNKGELAQLMVGHEIPDDRRARVAHGENPIVKLEKVGTLNDKGLPGLSDITLQINAGEIVGVAGVAGNGQRELVEVATGLRGITQGKILIDGRDFTGLPPKKFVEAGISHVPEDRLGMGLVPNLNAVDNVMLKKYRNHQQSGWFLRYLPVRQEAASLVKEFNVKLSSLDTPVKLMSGGNLQKLLLAREISTNPRVIVAVYPVRGLDIGATESVRSLLMTQRNAGTGILLISEDLDEIMQLSDRIIVLYEGKIMGEEIPATTTKETLGRLMAGIRPGQEEEGS</sequence>
<feature type="domain" description="ABC transporter" evidence="9">
    <location>
        <begin position="258"/>
        <end position="501"/>
    </location>
</feature>
<dbReference type="Pfam" id="PF00005">
    <property type="entry name" value="ABC_tran"/>
    <property type="match status" value="2"/>
</dbReference>
<dbReference type="GO" id="GO:0005886">
    <property type="term" value="C:plasma membrane"/>
    <property type="evidence" value="ECO:0007669"/>
    <property type="project" value="UniProtKB-SubCell"/>
</dbReference>
<dbReference type="InterPro" id="IPR003593">
    <property type="entry name" value="AAA+_ATPase"/>
</dbReference>